<evidence type="ECO:0000256" key="7">
    <source>
        <dbReference type="PROSITE-ProRule" id="PRU10141"/>
    </source>
</evidence>
<dbReference type="GO" id="GO:0004674">
    <property type="term" value="F:protein serine/threonine kinase activity"/>
    <property type="evidence" value="ECO:0007669"/>
    <property type="project" value="UniProtKB-KW"/>
</dbReference>
<dbReference type="Proteomes" id="UP000662818">
    <property type="component" value="Chromosome"/>
</dbReference>
<feature type="compositionally biased region" description="Low complexity" evidence="8">
    <location>
        <begin position="339"/>
        <end position="371"/>
    </location>
</feature>
<evidence type="ECO:0000313" key="12">
    <source>
        <dbReference type="Proteomes" id="UP000662818"/>
    </source>
</evidence>
<feature type="domain" description="Protein kinase" evidence="10">
    <location>
        <begin position="11"/>
        <end position="278"/>
    </location>
</feature>
<feature type="binding site" evidence="7">
    <location>
        <position position="40"/>
    </location>
    <ligand>
        <name>ATP</name>
        <dbReference type="ChEBI" id="CHEBI:30616"/>
    </ligand>
</feature>
<dbReference type="SMART" id="SM00220">
    <property type="entry name" value="S_TKc"/>
    <property type="match status" value="1"/>
</dbReference>
<evidence type="ECO:0000256" key="1">
    <source>
        <dbReference type="ARBA" id="ARBA00012513"/>
    </source>
</evidence>
<keyword evidence="2 11" id="KW-0723">Serine/threonine-protein kinase</keyword>
<sequence length="479" mass="49341">MSPGDLLAGRYELRSPIGRGASGEVWQARDTALQRDVAVKVVSLAGADDAETARFQQEARTAASLNHPHVVGVYDAGTDGDRAFLVMELLPGPTLATLVREEGPLAPERAADLAAQAAAGLEAAHRVGVLHRDVKPGNLVLDARGRVRLVDFGIARLTEATGTRLTATGMVVGSASYLSPEQARGDTATPASDHYALGCTLMTLLTGEPPFTAEHPMAVLRQHLDEAPPRVSDRRDDVPAWLDAAVDDLLGKDPVRRAAGVAALQRGGPPSPGATAVLPDAAPSPSTTAVLPPPPPPPPTTRRRLPVGMLAAAALAAIVVLVVLIAVLAQDDDAPPPDASASTSERSTPATPNPTTDDPGTAPPAATDGAAEPSNLADAVAALRDVVAQEARSGGLEGKTADDLTKRVEDLQKALDDDKPDKPGKPGKGGKGGDDEDDTLAKPLDDITRKLAEGQERGEVSASAADRISSAVDGVRAFL</sequence>
<name>A0ABX7PJF4_9ACTN</name>
<feature type="compositionally biased region" description="Basic and acidic residues" evidence="8">
    <location>
        <begin position="439"/>
        <end position="459"/>
    </location>
</feature>
<keyword evidence="12" id="KW-1185">Reference proteome</keyword>
<evidence type="ECO:0000256" key="3">
    <source>
        <dbReference type="ARBA" id="ARBA00022679"/>
    </source>
</evidence>
<keyword evidence="9" id="KW-1133">Transmembrane helix</keyword>
<dbReference type="EMBL" id="CP022295">
    <property type="protein sequence ID" value="QSR25795.1"/>
    <property type="molecule type" value="Genomic_DNA"/>
</dbReference>
<feature type="compositionally biased region" description="Basic and acidic residues" evidence="8">
    <location>
        <begin position="399"/>
        <end position="424"/>
    </location>
</feature>
<evidence type="ECO:0000256" key="6">
    <source>
        <dbReference type="ARBA" id="ARBA00022840"/>
    </source>
</evidence>
<protein>
    <recommendedName>
        <fullName evidence="1">non-specific serine/threonine protein kinase</fullName>
        <ecNumber evidence="1">2.7.11.1</ecNumber>
    </recommendedName>
</protein>
<dbReference type="InterPro" id="IPR000719">
    <property type="entry name" value="Prot_kinase_dom"/>
</dbReference>
<dbReference type="PANTHER" id="PTHR43289">
    <property type="entry name" value="MITOGEN-ACTIVATED PROTEIN KINASE KINASE KINASE 20-RELATED"/>
    <property type="match status" value="1"/>
</dbReference>
<keyword evidence="4 7" id="KW-0547">Nucleotide-binding</keyword>
<reference evidence="11 12" key="1">
    <citation type="submission" date="2017-06" db="EMBL/GenBank/DDBJ databases">
        <title>Complete Genome Sequence of the Soil Carbazole-Degrading Bacterium Nocardioides aromaticivorans IC177.</title>
        <authorList>
            <person name="Vejarano F."/>
            <person name="Suzuki-Minakuchi C."/>
            <person name="Ohtsubo Y."/>
            <person name="Tsuda M."/>
            <person name="Okada K."/>
            <person name="Nojiri H."/>
        </authorList>
    </citation>
    <scope>NUCLEOTIDE SEQUENCE [LARGE SCALE GENOMIC DNA]</scope>
    <source>
        <strain evidence="11 12">IC177</strain>
    </source>
</reference>
<keyword evidence="6 7" id="KW-0067">ATP-binding</keyword>
<feature type="region of interest" description="Disordered" evidence="8">
    <location>
        <begin position="391"/>
        <end position="467"/>
    </location>
</feature>
<feature type="region of interest" description="Disordered" evidence="8">
    <location>
        <begin position="334"/>
        <end position="371"/>
    </location>
</feature>
<dbReference type="CDD" id="cd14014">
    <property type="entry name" value="STKc_PknB_like"/>
    <property type="match status" value="1"/>
</dbReference>
<dbReference type="Gene3D" id="1.10.510.10">
    <property type="entry name" value="Transferase(Phosphotransferase) domain 1"/>
    <property type="match status" value="1"/>
</dbReference>
<dbReference type="EC" id="2.7.11.1" evidence="1"/>
<keyword evidence="5 11" id="KW-0418">Kinase</keyword>
<evidence type="ECO:0000256" key="8">
    <source>
        <dbReference type="SAM" id="MobiDB-lite"/>
    </source>
</evidence>
<evidence type="ECO:0000256" key="4">
    <source>
        <dbReference type="ARBA" id="ARBA00022741"/>
    </source>
</evidence>
<evidence type="ECO:0000259" key="10">
    <source>
        <dbReference type="PROSITE" id="PS50011"/>
    </source>
</evidence>
<evidence type="ECO:0000256" key="5">
    <source>
        <dbReference type="ARBA" id="ARBA00022777"/>
    </source>
</evidence>
<dbReference type="PROSITE" id="PS00108">
    <property type="entry name" value="PROTEIN_KINASE_ST"/>
    <property type="match status" value="1"/>
</dbReference>
<dbReference type="InterPro" id="IPR011009">
    <property type="entry name" value="Kinase-like_dom_sf"/>
</dbReference>
<gene>
    <name evidence="11" type="ORF">CFH99_09190</name>
</gene>
<feature type="compositionally biased region" description="Low complexity" evidence="8">
    <location>
        <begin position="281"/>
        <end position="290"/>
    </location>
</feature>
<dbReference type="Pfam" id="PF00069">
    <property type="entry name" value="Pkinase"/>
    <property type="match status" value="1"/>
</dbReference>
<feature type="region of interest" description="Disordered" evidence="8">
    <location>
        <begin position="262"/>
        <end position="303"/>
    </location>
</feature>
<feature type="transmembrane region" description="Helical" evidence="9">
    <location>
        <begin position="307"/>
        <end position="329"/>
    </location>
</feature>
<feature type="compositionally biased region" description="Pro residues" evidence="8">
    <location>
        <begin position="291"/>
        <end position="300"/>
    </location>
</feature>
<keyword evidence="3" id="KW-0808">Transferase</keyword>
<proteinExistence type="predicted"/>
<dbReference type="PROSITE" id="PS50011">
    <property type="entry name" value="PROTEIN_KINASE_DOM"/>
    <property type="match status" value="1"/>
</dbReference>
<organism evidence="11 12">
    <name type="scientific">Nocardioides aromaticivorans</name>
    <dbReference type="NCBI Taxonomy" id="200618"/>
    <lineage>
        <taxon>Bacteria</taxon>
        <taxon>Bacillati</taxon>
        <taxon>Actinomycetota</taxon>
        <taxon>Actinomycetes</taxon>
        <taxon>Propionibacteriales</taxon>
        <taxon>Nocardioidaceae</taxon>
        <taxon>Nocardioides</taxon>
    </lineage>
</organism>
<dbReference type="PROSITE" id="PS00107">
    <property type="entry name" value="PROTEIN_KINASE_ATP"/>
    <property type="match status" value="1"/>
</dbReference>
<dbReference type="InterPro" id="IPR017441">
    <property type="entry name" value="Protein_kinase_ATP_BS"/>
</dbReference>
<dbReference type="InterPro" id="IPR008271">
    <property type="entry name" value="Ser/Thr_kinase_AS"/>
</dbReference>
<keyword evidence="9" id="KW-0812">Transmembrane</keyword>
<dbReference type="PANTHER" id="PTHR43289:SF6">
    <property type="entry name" value="SERINE_THREONINE-PROTEIN KINASE NEKL-3"/>
    <property type="match status" value="1"/>
</dbReference>
<evidence type="ECO:0000256" key="9">
    <source>
        <dbReference type="SAM" id="Phobius"/>
    </source>
</evidence>
<dbReference type="SUPFAM" id="SSF56112">
    <property type="entry name" value="Protein kinase-like (PK-like)"/>
    <property type="match status" value="1"/>
</dbReference>
<evidence type="ECO:0000256" key="2">
    <source>
        <dbReference type="ARBA" id="ARBA00022527"/>
    </source>
</evidence>
<keyword evidence="9" id="KW-0472">Membrane</keyword>
<evidence type="ECO:0000313" key="11">
    <source>
        <dbReference type="EMBL" id="QSR25795.1"/>
    </source>
</evidence>
<dbReference type="Gene3D" id="3.30.200.20">
    <property type="entry name" value="Phosphorylase Kinase, domain 1"/>
    <property type="match status" value="1"/>
</dbReference>
<accession>A0ABX7PJF4</accession>
<dbReference type="RefSeq" id="WP_207010105.1">
    <property type="nucleotide sequence ID" value="NZ_CP022295.1"/>
</dbReference>